<dbReference type="Gene3D" id="3.30.750.24">
    <property type="entry name" value="STAS domain"/>
    <property type="match status" value="1"/>
</dbReference>
<dbReference type="RefSeq" id="WP_339940074.1">
    <property type="nucleotide sequence ID" value="NZ_BAABGA010000029.1"/>
</dbReference>
<protein>
    <recommendedName>
        <fullName evidence="1">STAS domain-containing protein</fullName>
    </recommendedName>
</protein>
<evidence type="ECO:0000313" key="2">
    <source>
        <dbReference type="EMBL" id="GAA4452671.1"/>
    </source>
</evidence>
<dbReference type="Proteomes" id="UP001500840">
    <property type="component" value="Unassembled WGS sequence"/>
</dbReference>
<organism evidence="2 3">
    <name type="scientific">Novipirellula rosea</name>
    <dbReference type="NCBI Taxonomy" id="1031540"/>
    <lineage>
        <taxon>Bacteria</taxon>
        <taxon>Pseudomonadati</taxon>
        <taxon>Planctomycetota</taxon>
        <taxon>Planctomycetia</taxon>
        <taxon>Pirellulales</taxon>
        <taxon>Pirellulaceae</taxon>
        <taxon>Novipirellula</taxon>
    </lineage>
</organism>
<accession>A0ABP8MMA5</accession>
<keyword evidence="3" id="KW-1185">Reference proteome</keyword>
<name>A0ABP8MMA5_9BACT</name>
<dbReference type="InterPro" id="IPR002645">
    <property type="entry name" value="STAS_dom"/>
</dbReference>
<dbReference type="EMBL" id="BAABGA010000029">
    <property type="protein sequence ID" value="GAA4452671.1"/>
    <property type="molecule type" value="Genomic_DNA"/>
</dbReference>
<gene>
    <name evidence="2" type="ORF">GCM10023156_22420</name>
</gene>
<dbReference type="SUPFAM" id="SSF52091">
    <property type="entry name" value="SpoIIaa-like"/>
    <property type="match status" value="1"/>
</dbReference>
<proteinExistence type="predicted"/>
<evidence type="ECO:0000313" key="3">
    <source>
        <dbReference type="Proteomes" id="UP001500840"/>
    </source>
</evidence>
<dbReference type="InterPro" id="IPR036513">
    <property type="entry name" value="STAS_dom_sf"/>
</dbReference>
<reference evidence="3" key="1">
    <citation type="journal article" date="2019" name="Int. J. Syst. Evol. Microbiol.">
        <title>The Global Catalogue of Microorganisms (GCM) 10K type strain sequencing project: providing services to taxonomists for standard genome sequencing and annotation.</title>
        <authorList>
            <consortium name="The Broad Institute Genomics Platform"/>
            <consortium name="The Broad Institute Genome Sequencing Center for Infectious Disease"/>
            <person name="Wu L."/>
            <person name="Ma J."/>
        </authorList>
    </citation>
    <scope>NUCLEOTIDE SEQUENCE [LARGE SCALE GENOMIC DNA]</scope>
    <source>
        <strain evidence="3">JCM 17759</strain>
    </source>
</reference>
<dbReference type="CDD" id="cd07043">
    <property type="entry name" value="STAS_anti-anti-sigma_factors"/>
    <property type="match status" value="1"/>
</dbReference>
<feature type="domain" description="STAS" evidence="1">
    <location>
        <begin position="1"/>
        <end position="94"/>
    </location>
</feature>
<dbReference type="PROSITE" id="PS50801">
    <property type="entry name" value="STAS"/>
    <property type="match status" value="1"/>
</dbReference>
<comment type="caution">
    <text evidence="2">The sequence shown here is derived from an EMBL/GenBank/DDBJ whole genome shotgun (WGS) entry which is preliminary data.</text>
</comment>
<evidence type="ECO:0000259" key="1">
    <source>
        <dbReference type="PROSITE" id="PS50801"/>
    </source>
</evidence>
<dbReference type="Pfam" id="PF01740">
    <property type="entry name" value="STAS"/>
    <property type="match status" value="1"/>
</dbReference>
<sequence>MNAGLDQQRQSAASAETRVHWLAVAGQLAEEGADEVILVDFAHVQRISSHELSELIRLQLLVRKSGRKLVLENADENLRSIFELTRLTRLIEMR</sequence>